<dbReference type="InterPro" id="IPR005146">
    <property type="entry name" value="B3/B4_tRNA-bd"/>
</dbReference>
<dbReference type="SUPFAM" id="SSF55681">
    <property type="entry name" value="Class II aaRS and biotin synthetases"/>
    <property type="match status" value="1"/>
</dbReference>
<keyword evidence="4 15" id="KW-0436">Ligase</keyword>
<evidence type="ECO:0000259" key="13">
    <source>
        <dbReference type="PROSITE" id="PS50886"/>
    </source>
</evidence>
<comment type="cofactor">
    <cofactor evidence="1">
        <name>Mg(2+)</name>
        <dbReference type="ChEBI" id="CHEBI:18420"/>
    </cofactor>
</comment>
<keyword evidence="7" id="KW-0067">ATP-binding</keyword>
<evidence type="ECO:0000313" key="16">
    <source>
        <dbReference type="Proteomes" id="UP001303601"/>
    </source>
</evidence>
<dbReference type="PANTHER" id="PTHR10947:SF0">
    <property type="entry name" value="PHENYLALANINE--TRNA LIGASE BETA SUBUNIT"/>
    <property type="match status" value="1"/>
</dbReference>
<dbReference type="PROSITE" id="PS51483">
    <property type="entry name" value="B5"/>
    <property type="match status" value="1"/>
</dbReference>
<keyword evidence="5" id="KW-0479">Metal-binding</keyword>
<keyword evidence="9 12" id="KW-0694">RNA-binding</keyword>
<dbReference type="Gene3D" id="2.40.50.140">
    <property type="entry name" value="Nucleic acid-binding proteins"/>
    <property type="match status" value="1"/>
</dbReference>
<dbReference type="InterPro" id="IPR012340">
    <property type="entry name" value="NA-bd_OB-fold"/>
</dbReference>
<protein>
    <recommendedName>
        <fullName evidence="2">phenylalanine--tRNA ligase</fullName>
        <ecNumber evidence="2">6.1.1.20</ecNumber>
    </recommendedName>
</protein>
<evidence type="ECO:0000256" key="2">
    <source>
        <dbReference type="ARBA" id="ARBA00012814"/>
    </source>
</evidence>
<dbReference type="PROSITE" id="PS50886">
    <property type="entry name" value="TRBD"/>
    <property type="match status" value="1"/>
</dbReference>
<evidence type="ECO:0000256" key="11">
    <source>
        <dbReference type="ARBA" id="ARBA00023146"/>
    </source>
</evidence>
<dbReference type="SMART" id="SM00873">
    <property type="entry name" value="B3_4"/>
    <property type="match status" value="1"/>
</dbReference>
<gene>
    <name evidence="15" type="ORF">R9B83_02080</name>
</gene>
<dbReference type="SUPFAM" id="SSF46955">
    <property type="entry name" value="Putative DNA-binding domain"/>
    <property type="match status" value="1"/>
</dbReference>
<dbReference type="Pfam" id="PF03484">
    <property type="entry name" value="B5"/>
    <property type="match status" value="1"/>
</dbReference>
<evidence type="ECO:0000256" key="6">
    <source>
        <dbReference type="ARBA" id="ARBA00022741"/>
    </source>
</evidence>
<dbReference type="Gene3D" id="3.30.56.10">
    <property type="match status" value="2"/>
</dbReference>
<dbReference type="EMBL" id="CP137845">
    <property type="protein sequence ID" value="WPB53758.1"/>
    <property type="molecule type" value="Genomic_DNA"/>
</dbReference>
<dbReference type="RefSeq" id="WP_140031509.1">
    <property type="nucleotide sequence ID" value="NZ_CP137845.1"/>
</dbReference>
<evidence type="ECO:0000256" key="7">
    <source>
        <dbReference type="ARBA" id="ARBA00022840"/>
    </source>
</evidence>
<evidence type="ECO:0000256" key="5">
    <source>
        <dbReference type="ARBA" id="ARBA00022723"/>
    </source>
</evidence>
<organism evidence="15 16">
    <name type="scientific">Metamycoplasma equirhinis</name>
    <dbReference type="NCBI Taxonomy" id="92402"/>
    <lineage>
        <taxon>Bacteria</taxon>
        <taxon>Bacillati</taxon>
        <taxon>Mycoplasmatota</taxon>
        <taxon>Mycoplasmoidales</taxon>
        <taxon>Metamycoplasmataceae</taxon>
        <taxon>Metamycoplasma</taxon>
    </lineage>
</organism>
<dbReference type="InterPro" id="IPR005147">
    <property type="entry name" value="tRNA_synthase_B5-dom"/>
</dbReference>
<proteinExistence type="predicted"/>
<evidence type="ECO:0000256" key="3">
    <source>
        <dbReference type="ARBA" id="ARBA00022555"/>
    </source>
</evidence>
<keyword evidence="11" id="KW-0030">Aminoacyl-tRNA synthetase</keyword>
<dbReference type="InterPro" id="IPR041616">
    <property type="entry name" value="PheRS_beta_core"/>
</dbReference>
<dbReference type="Proteomes" id="UP001303601">
    <property type="component" value="Chromosome"/>
</dbReference>
<evidence type="ECO:0000259" key="14">
    <source>
        <dbReference type="PROSITE" id="PS51483"/>
    </source>
</evidence>
<dbReference type="InterPro" id="IPR045864">
    <property type="entry name" value="aa-tRNA-synth_II/BPL/LPL"/>
</dbReference>
<keyword evidence="8" id="KW-0460">Magnesium</keyword>
<feature type="domain" description="TRNA-binding" evidence="13">
    <location>
        <begin position="39"/>
        <end position="153"/>
    </location>
</feature>
<evidence type="ECO:0000256" key="9">
    <source>
        <dbReference type="ARBA" id="ARBA00022884"/>
    </source>
</evidence>
<keyword evidence="6" id="KW-0547">Nucleotide-binding</keyword>
<feature type="domain" description="B5" evidence="14">
    <location>
        <begin position="388"/>
        <end position="465"/>
    </location>
</feature>
<dbReference type="InterPro" id="IPR045060">
    <property type="entry name" value="Phe-tRNA-ligase_IIc_bsu"/>
</dbReference>
<dbReference type="Pfam" id="PF03483">
    <property type="entry name" value="B3_4"/>
    <property type="match status" value="1"/>
</dbReference>
<dbReference type="Gene3D" id="3.30.930.10">
    <property type="entry name" value="Bira Bifunctional Protein, Domain 2"/>
    <property type="match status" value="1"/>
</dbReference>
<evidence type="ECO:0000256" key="12">
    <source>
        <dbReference type="PROSITE-ProRule" id="PRU00209"/>
    </source>
</evidence>
<dbReference type="GO" id="GO:0004826">
    <property type="term" value="F:phenylalanine-tRNA ligase activity"/>
    <property type="evidence" value="ECO:0007669"/>
    <property type="project" value="UniProtKB-EC"/>
</dbReference>
<dbReference type="GeneID" id="94493661"/>
<dbReference type="SUPFAM" id="SSF56037">
    <property type="entry name" value="PheT/TilS domain"/>
    <property type="match status" value="1"/>
</dbReference>
<dbReference type="NCBIfam" id="NF001882">
    <property type="entry name" value="PRK00629.5-4"/>
    <property type="match status" value="1"/>
</dbReference>
<dbReference type="Gene3D" id="3.50.40.10">
    <property type="entry name" value="Phenylalanyl-trna Synthetase, Chain B, domain 3"/>
    <property type="match status" value="1"/>
</dbReference>
<sequence>MLFSYKTLCKYANLKNVSIEEVVNAINSIGFEVEEYHRFLDVEGIKFCHVLKCYKNPNADRLTVCELEYANGHKATIQTTATNMKNDDYVMSFVPGSRLGKQIFTAKTMQGVISEGMFIGLSDFGFDPNILPEELKEGIFKVGKIDLNLDPIQYFDFDDYIIDVTILSNRSDAACYLIFAKELAAYFKTDVAKLSKPVASLKSSIMVTSHENSKVYTLFEGKVHNLKIPTQKQMLLWKHGFKTYNNAKDLANLTLIFTGVPCQVYSKNSLKGLDFSIVKKSGEYELSAGQNVLLDDNLVIKAGSSVVSLAAIDTIKNFETKENDNSVIFELASFDLKEIRKSIKQIKFENQNSNRASREISNGSIILAYKFICQHLSEYSKLINEPKIAKKSILVDTRTITKFAGFSIIKTKKYLEALEKLTILDFKFKSDYSAVSFPSYRYDLNNIQDFIEEIFRFYGYDNFPSKSPKLTRLLINDNVESKYNSLLFAKDYLNTRTYTLINPKANIFNPFKFTKKYVAEASKNYEHSQIRYSFISSLKDVMVHNIKQGINKGSYFEIGMICDKMNVLGICSNKKTFNEIKLDILSLTNLDLEFRNSNQEIFNHNVATEIYLNEKLVGYIAKLHPSLDETNSIFCEIFLDEIQSRPILFKDYKHAPLKNRDITINLKEKESVDSFIKKLSLYKGIINIKIIDIYKKSDGSKNITISLLLEEWATKKIDADFNK</sequence>
<evidence type="ECO:0000256" key="1">
    <source>
        <dbReference type="ARBA" id="ARBA00001946"/>
    </source>
</evidence>
<evidence type="ECO:0000313" key="15">
    <source>
        <dbReference type="EMBL" id="WPB53758.1"/>
    </source>
</evidence>
<dbReference type="SUPFAM" id="SSF50249">
    <property type="entry name" value="Nucleic acid-binding proteins"/>
    <property type="match status" value="1"/>
</dbReference>
<dbReference type="PANTHER" id="PTHR10947">
    <property type="entry name" value="PHENYLALANYL-TRNA SYNTHETASE BETA CHAIN AND LEUCINE-RICH REPEAT-CONTAINING PROTEIN 47"/>
    <property type="match status" value="1"/>
</dbReference>
<reference evidence="15" key="1">
    <citation type="submission" date="2023-11" db="EMBL/GenBank/DDBJ databases">
        <title>Completed genome sequence of Mycoplasma equirhinis type strain M432/72.</title>
        <authorList>
            <person name="Spergser J."/>
        </authorList>
    </citation>
    <scope>NUCLEOTIDE SEQUENCE [LARGE SCALE GENOMIC DNA]</scope>
    <source>
        <strain evidence="15">M432/72</strain>
    </source>
</reference>
<keyword evidence="16" id="KW-1185">Reference proteome</keyword>
<keyword evidence="10" id="KW-0648">Protein biosynthesis</keyword>
<dbReference type="InterPro" id="IPR009061">
    <property type="entry name" value="DNA-bd_dom_put_sf"/>
</dbReference>
<evidence type="ECO:0000256" key="4">
    <source>
        <dbReference type="ARBA" id="ARBA00022598"/>
    </source>
</evidence>
<dbReference type="Pfam" id="PF17759">
    <property type="entry name" value="tRNA_synthFbeta"/>
    <property type="match status" value="1"/>
</dbReference>
<dbReference type="SMART" id="SM00874">
    <property type="entry name" value="B5"/>
    <property type="match status" value="1"/>
</dbReference>
<keyword evidence="3 12" id="KW-0820">tRNA-binding</keyword>
<dbReference type="InterPro" id="IPR002547">
    <property type="entry name" value="tRNA-bd_dom"/>
</dbReference>
<name>A0ABZ0P9Y8_9BACT</name>
<accession>A0ABZ0P9Y8</accession>
<dbReference type="EC" id="6.1.1.20" evidence="2"/>
<dbReference type="InterPro" id="IPR020825">
    <property type="entry name" value="Phe-tRNA_synthase-like_B3/B4"/>
</dbReference>
<evidence type="ECO:0000256" key="8">
    <source>
        <dbReference type="ARBA" id="ARBA00022842"/>
    </source>
</evidence>
<evidence type="ECO:0000256" key="10">
    <source>
        <dbReference type="ARBA" id="ARBA00022917"/>
    </source>
</evidence>